<protein>
    <recommendedName>
        <fullName evidence="4">Maltose/galactoside acetyltransferase domain-containing protein</fullName>
    </recommendedName>
</protein>
<dbReference type="Gene3D" id="2.160.10.10">
    <property type="entry name" value="Hexapeptide repeat proteins"/>
    <property type="match status" value="1"/>
</dbReference>
<sequence length="201" mass="22242">MTANDRRTEEEKMLAGDLYIATDPDLTQKRTRASKMCRKFNDLDEDTPQNEKQDLLRRLFGKFGEECSILPPLRCDYGKNTFIGDRVFMNFGTVILDTCKVEIGNDVLFGPNVCLFAATHPVDPEIRRNWGPELGKPIKIGNDVWIGGNCTILPGVTIGDGVTVGAGSVVTKDVEPYVVVAGNPAKVLRRLERREATSLKG</sequence>
<dbReference type="OMA" id="CVILDCN"/>
<dbReference type="GeneID" id="27691472"/>
<dbReference type="VEuPathDB" id="FungiDB:SPPG_08301"/>
<evidence type="ECO:0000256" key="2">
    <source>
        <dbReference type="ARBA" id="ARBA00022679"/>
    </source>
</evidence>
<dbReference type="OrthoDB" id="25818at2759"/>
<feature type="domain" description="Maltose/galactoside acetyltransferase" evidence="4">
    <location>
        <begin position="10"/>
        <end position="65"/>
    </location>
</feature>
<accession>A0A0L0H5A2</accession>
<dbReference type="PANTHER" id="PTHR23416">
    <property type="entry name" value="SIALIC ACID SYNTHASE-RELATED"/>
    <property type="match status" value="1"/>
</dbReference>
<dbReference type="Pfam" id="PF00132">
    <property type="entry name" value="Hexapep"/>
    <property type="match status" value="1"/>
</dbReference>
<evidence type="ECO:0000256" key="3">
    <source>
        <dbReference type="ARBA" id="ARBA00023315"/>
    </source>
</evidence>
<dbReference type="Proteomes" id="UP000053201">
    <property type="component" value="Unassembled WGS sequence"/>
</dbReference>
<dbReference type="STRING" id="645134.A0A0L0H5A2"/>
<dbReference type="AlphaFoldDB" id="A0A0L0H5A2"/>
<evidence type="ECO:0000313" key="5">
    <source>
        <dbReference type="EMBL" id="KNC96402.1"/>
    </source>
</evidence>
<dbReference type="InParanoid" id="A0A0L0H5A2"/>
<evidence type="ECO:0000256" key="1">
    <source>
        <dbReference type="ARBA" id="ARBA00007274"/>
    </source>
</evidence>
<dbReference type="InterPro" id="IPR011004">
    <property type="entry name" value="Trimer_LpxA-like_sf"/>
</dbReference>
<reference evidence="5 6" key="1">
    <citation type="submission" date="2009-08" db="EMBL/GenBank/DDBJ databases">
        <title>The Genome Sequence of Spizellomyces punctatus strain DAOM BR117.</title>
        <authorList>
            <consortium name="The Broad Institute Genome Sequencing Platform"/>
            <person name="Russ C."/>
            <person name="Cuomo C."/>
            <person name="Shea T."/>
            <person name="Young S.K."/>
            <person name="Zeng Q."/>
            <person name="Koehrsen M."/>
            <person name="Haas B."/>
            <person name="Borodovsky M."/>
            <person name="Guigo R."/>
            <person name="Alvarado L."/>
            <person name="Berlin A."/>
            <person name="Bochicchio J."/>
            <person name="Borenstein D."/>
            <person name="Chapman S."/>
            <person name="Chen Z."/>
            <person name="Engels R."/>
            <person name="Freedman E."/>
            <person name="Gellesch M."/>
            <person name="Goldberg J."/>
            <person name="Griggs A."/>
            <person name="Gujja S."/>
            <person name="Heiman D."/>
            <person name="Hepburn T."/>
            <person name="Howarth C."/>
            <person name="Jen D."/>
            <person name="Larson L."/>
            <person name="Lewis B."/>
            <person name="Mehta T."/>
            <person name="Park D."/>
            <person name="Pearson M."/>
            <person name="Roberts A."/>
            <person name="Saif S."/>
            <person name="Shenoy N."/>
            <person name="Sisk P."/>
            <person name="Stolte C."/>
            <person name="Sykes S."/>
            <person name="Thomson T."/>
            <person name="Walk T."/>
            <person name="White J."/>
            <person name="Yandava C."/>
            <person name="Burger G."/>
            <person name="Gray M.W."/>
            <person name="Holland P.W.H."/>
            <person name="King N."/>
            <person name="Lang F.B.F."/>
            <person name="Roger A.J."/>
            <person name="Ruiz-Trillo I."/>
            <person name="Lander E."/>
            <person name="Nusbaum C."/>
        </authorList>
    </citation>
    <scope>NUCLEOTIDE SEQUENCE [LARGE SCALE GENOMIC DNA]</scope>
    <source>
        <strain evidence="5 6">DAOM BR117</strain>
    </source>
</reference>
<evidence type="ECO:0000313" key="6">
    <source>
        <dbReference type="Proteomes" id="UP000053201"/>
    </source>
</evidence>
<dbReference type="FunFam" id="2.160.10.10:FF:000025">
    <property type="entry name" value="Hexapeptide-repeat containing-acetyltransferase"/>
    <property type="match status" value="1"/>
</dbReference>
<dbReference type="InterPro" id="IPR001451">
    <property type="entry name" value="Hexapep"/>
</dbReference>
<comment type="similarity">
    <text evidence="1">Belongs to the transferase hexapeptide repeat family.</text>
</comment>
<dbReference type="RefSeq" id="XP_016604442.1">
    <property type="nucleotide sequence ID" value="XM_016756458.1"/>
</dbReference>
<dbReference type="SMART" id="SM01266">
    <property type="entry name" value="Mac"/>
    <property type="match status" value="1"/>
</dbReference>
<dbReference type="FunCoup" id="A0A0L0H5A2">
    <property type="interactions" value="8"/>
</dbReference>
<dbReference type="PANTHER" id="PTHR23416:SF23">
    <property type="entry name" value="ACETYLTRANSFERASE C18B11.09C-RELATED"/>
    <property type="match status" value="1"/>
</dbReference>
<dbReference type="Pfam" id="PF12464">
    <property type="entry name" value="Mac"/>
    <property type="match status" value="1"/>
</dbReference>
<proteinExistence type="inferred from homology"/>
<dbReference type="InterPro" id="IPR024688">
    <property type="entry name" value="Mac_dom"/>
</dbReference>
<organism evidence="5 6">
    <name type="scientific">Spizellomyces punctatus (strain DAOM BR117)</name>
    <dbReference type="NCBI Taxonomy" id="645134"/>
    <lineage>
        <taxon>Eukaryota</taxon>
        <taxon>Fungi</taxon>
        <taxon>Fungi incertae sedis</taxon>
        <taxon>Chytridiomycota</taxon>
        <taxon>Chytridiomycota incertae sedis</taxon>
        <taxon>Chytridiomycetes</taxon>
        <taxon>Spizellomycetales</taxon>
        <taxon>Spizellomycetaceae</taxon>
        <taxon>Spizellomyces</taxon>
    </lineage>
</organism>
<dbReference type="SUPFAM" id="SSF51161">
    <property type="entry name" value="Trimeric LpxA-like enzymes"/>
    <property type="match status" value="1"/>
</dbReference>
<dbReference type="InterPro" id="IPR051159">
    <property type="entry name" value="Hexapeptide_acetyltransf"/>
</dbReference>
<dbReference type="EMBL" id="KQ257469">
    <property type="protein sequence ID" value="KNC96402.1"/>
    <property type="molecule type" value="Genomic_DNA"/>
</dbReference>
<keyword evidence="3" id="KW-0012">Acyltransferase</keyword>
<dbReference type="GO" id="GO:0016407">
    <property type="term" value="F:acetyltransferase activity"/>
    <property type="evidence" value="ECO:0007669"/>
    <property type="project" value="InterPro"/>
</dbReference>
<gene>
    <name evidence="5" type="ORF">SPPG_08301</name>
</gene>
<dbReference type="eggNOG" id="KOG4750">
    <property type="taxonomic scope" value="Eukaryota"/>
</dbReference>
<keyword evidence="6" id="KW-1185">Reference proteome</keyword>
<dbReference type="GO" id="GO:0008374">
    <property type="term" value="F:O-acyltransferase activity"/>
    <property type="evidence" value="ECO:0007669"/>
    <property type="project" value="TreeGrafter"/>
</dbReference>
<evidence type="ECO:0000259" key="4">
    <source>
        <dbReference type="SMART" id="SM01266"/>
    </source>
</evidence>
<dbReference type="CDD" id="cd03357">
    <property type="entry name" value="LbH_MAT_GAT"/>
    <property type="match status" value="1"/>
</dbReference>
<name>A0A0L0H5A2_SPIPD</name>
<keyword evidence="2" id="KW-0808">Transferase</keyword>